<dbReference type="CDD" id="cd00067">
    <property type="entry name" value="GAL4"/>
    <property type="match status" value="1"/>
</dbReference>
<reference evidence="3" key="1">
    <citation type="journal article" date="2021" name="Nat. Commun.">
        <title>Genetic determinants of endophytism in the Arabidopsis root mycobiome.</title>
        <authorList>
            <person name="Mesny F."/>
            <person name="Miyauchi S."/>
            <person name="Thiergart T."/>
            <person name="Pickel B."/>
            <person name="Atanasova L."/>
            <person name="Karlsson M."/>
            <person name="Huettel B."/>
            <person name="Barry K.W."/>
            <person name="Haridas S."/>
            <person name="Chen C."/>
            <person name="Bauer D."/>
            <person name="Andreopoulos W."/>
            <person name="Pangilinan J."/>
            <person name="LaButti K."/>
            <person name="Riley R."/>
            <person name="Lipzen A."/>
            <person name="Clum A."/>
            <person name="Drula E."/>
            <person name="Henrissat B."/>
            <person name="Kohler A."/>
            <person name="Grigoriev I.V."/>
            <person name="Martin F.M."/>
            <person name="Hacquard S."/>
        </authorList>
    </citation>
    <scope>NUCLEOTIDE SEQUENCE</scope>
    <source>
        <strain evidence="3">MPI-CAGE-CH-0243</strain>
    </source>
</reference>
<evidence type="ECO:0000259" key="2">
    <source>
        <dbReference type="PROSITE" id="PS50048"/>
    </source>
</evidence>
<dbReference type="GO" id="GO:0008270">
    <property type="term" value="F:zinc ion binding"/>
    <property type="evidence" value="ECO:0007669"/>
    <property type="project" value="InterPro"/>
</dbReference>
<dbReference type="PROSITE" id="PS50048">
    <property type="entry name" value="ZN2_CY6_FUNGAL_2"/>
    <property type="match status" value="1"/>
</dbReference>
<dbReference type="InterPro" id="IPR036864">
    <property type="entry name" value="Zn2-C6_fun-type_DNA-bd_sf"/>
</dbReference>
<dbReference type="PANTHER" id="PTHR37540:SF5">
    <property type="entry name" value="TRANSCRIPTION FACTOR DOMAIN-CONTAINING PROTEIN"/>
    <property type="match status" value="1"/>
</dbReference>
<dbReference type="Proteomes" id="UP000700596">
    <property type="component" value="Unassembled WGS sequence"/>
</dbReference>
<dbReference type="OrthoDB" id="4158087at2759"/>
<protein>
    <recommendedName>
        <fullName evidence="2">Zn(2)-C6 fungal-type domain-containing protein</fullName>
    </recommendedName>
</protein>
<accession>A0A9P9DPU9</accession>
<dbReference type="SUPFAM" id="SSF57701">
    <property type="entry name" value="Zn2/Cys6 DNA-binding domain"/>
    <property type="match status" value="1"/>
</dbReference>
<dbReference type="EMBL" id="JAGMWT010000008">
    <property type="protein sequence ID" value="KAH7123549.1"/>
    <property type="molecule type" value="Genomic_DNA"/>
</dbReference>
<dbReference type="PANTHER" id="PTHR37540">
    <property type="entry name" value="TRANSCRIPTION FACTOR (ACR-2), PUTATIVE-RELATED-RELATED"/>
    <property type="match status" value="1"/>
</dbReference>
<organism evidence="3 4">
    <name type="scientific">Dendryphion nanum</name>
    <dbReference type="NCBI Taxonomy" id="256645"/>
    <lineage>
        <taxon>Eukaryota</taxon>
        <taxon>Fungi</taxon>
        <taxon>Dikarya</taxon>
        <taxon>Ascomycota</taxon>
        <taxon>Pezizomycotina</taxon>
        <taxon>Dothideomycetes</taxon>
        <taxon>Pleosporomycetidae</taxon>
        <taxon>Pleosporales</taxon>
        <taxon>Torulaceae</taxon>
        <taxon>Dendryphion</taxon>
    </lineage>
</organism>
<dbReference type="PROSITE" id="PS00463">
    <property type="entry name" value="ZN2_CY6_FUNGAL_1"/>
    <property type="match status" value="1"/>
</dbReference>
<dbReference type="InterPro" id="IPR001138">
    <property type="entry name" value="Zn2Cys6_DnaBD"/>
</dbReference>
<proteinExistence type="predicted"/>
<dbReference type="GO" id="GO:0000981">
    <property type="term" value="F:DNA-binding transcription factor activity, RNA polymerase II-specific"/>
    <property type="evidence" value="ECO:0007669"/>
    <property type="project" value="InterPro"/>
</dbReference>
<keyword evidence="1" id="KW-0539">Nucleus</keyword>
<feature type="domain" description="Zn(2)-C6 fungal-type" evidence="2">
    <location>
        <begin position="8"/>
        <end position="38"/>
    </location>
</feature>
<dbReference type="Pfam" id="PF00172">
    <property type="entry name" value="Zn_clus"/>
    <property type="match status" value="1"/>
</dbReference>
<name>A0A9P9DPU9_9PLEO</name>
<sequence>MRTTLRRSCDACAKSKLSCDLRTPQCSRCIKRKSACVYANQPLTSSLSEHTTTTSPGTYAESNEEALKIVASPIKLLRDPIAGFFDPFDSYPETRLPRIHVQRLIQHFLSNIAFQYYPLDLNLSSNPFVVSWWPLALADPALFHVSLQTASLDIELHAQNGFENSELLMADSVSLVRKRIEDPTLAFQDETMDSVVTLAAIEFGKGNVEVGKMHIDGIKRMVRMRGGMQKVKMTSPLTARMVSWVSMIVMQSPQFLAQSDSGVGNGIPPIPQWNEAATSFGDDPKSSIHQLELDPTIGDILFRLRHLFHESQRFRLSNTDLHDLTCYLLHRLLLWSPPSEEFQISLDPAASECVRYAVVLYLLILQGPTYFSHTGLQYTMSQRLKVHLADFLNLPLPEHRTLALWLVAVGMTSSAETSDSAWFISQARVLAADLDLCTWDAVLCHLKDVLWLDTKHTEYLFRQQWEEMWTYRDMIAT</sequence>
<dbReference type="SMART" id="SM00066">
    <property type="entry name" value="GAL4"/>
    <property type="match status" value="1"/>
</dbReference>
<comment type="caution">
    <text evidence="3">The sequence shown here is derived from an EMBL/GenBank/DDBJ whole genome shotgun (WGS) entry which is preliminary data.</text>
</comment>
<evidence type="ECO:0000256" key="1">
    <source>
        <dbReference type="ARBA" id="ARBA00023242"/>
    </source>
</evidence>
<gene>
    <name evidence="3" type="ORF">B0J11DRAFT_580333</name>
</gene>
<dbReference type="InterPro" id="IPR021858">
    <property type="entry name" value="Fun_TF"/>
</dbReference>
<evidence type="ECO:0000313" key="3">
    <source>
        <dbReference type="EMBL" id="KAH7123549.1"/>
    </source>
</evidence>
<keyword evidence="4" id="KW-1185">Reference proteome</keyword>
<evidence type="ECO:0000313" key="4">
    <source>
        <dbReference type="Proteomes" id="UP000700596"/>
    </source>
</evidence>
<dbReference type="AlphaFoldDB" id="A0A9P9DPU9"/>
<dbReference type="Pfam" id="PF11951">
    <property type="entry name" value="Fungal_trans_2"/>
    <property type="match status" value="1"/>
</dbReference>
<dbReference type="Gene3D" id="4.10.240.10">
    <property type="entry name" value="Zn(2)-C6 fungal-type DNA-binding domain"/>
    <property type="match status" value="1"/>
</dbReference>